<accession>K6YP68</accession>
<reference evidence="4" key="1">
    <citation type="journal article" date="2014" name="Environ. Microbiol.">
        <title>Comparative genomics of the marine bacterial genus Glaciecola reveals the high degree of genomic diversity and genomic characteristic for cold adaptation.</title>
        <authorList>
            <person name="Qin Q.L."/>
            <person name="Xie B.B."/>
            <person name="Yu Y."/>
            <person name="Shu Y.L."/>
            <person name="Rong J.C."/>
            <person name="Zhang Y.J."/>
            <person name="Zhao D.L."/>
            <person name="Chen X.L."/>
            <person name="Zhang X.Y."/>
            <person name="Chen B."/>
            <person name="Zhou B.C."/>
            <person name="Zhang Y.Z."/>
        </authorList>
    </citation>
    <scope>NUCLEOTIDE SEQUENCE [LARGE SCALE GENOMIC DNA]</scope>
    <source>
        <strain evidence="4">LMG 21857</strain>
    </source>
</reference>
<keyword evidence="1" id="KW-0732">Signal</keyword>
<evidence type="ECO:0000313" key="4">
    <source>
        <dbReference type="Proteomes" id="UP000006322"/>
    </source>
</evidence>
<gene>
    <name evidence="3" type="ORF">GPLA_3626</name>
</gene>
<evidence type="ECO:0000259" key="2">
    <source>
        <dbReference type="Pfam" id="PF09832"/>
    </source>
</evidence>
<name>K6YP68_9ALTE</name>
<feature type="signal peptide" evidence="1">
    <location>
        <begin position="1"/>
        <end position="36"/>
    </location>
</feature>
<dbReference type="InterPro" id="IPR018637">
    <property type="entry name" value="DUF2059"/>
</dbReference>
<protein>
    <recommendedName>
        <fullName evidence="2">DUF2059 domain-containing protein</fullName>
    </recommendedName>
</protein>
<feature type="domain" description="DUF2059" evidence="2">
    <location>
        <begin position="104"/>
        <end position="162"/>
    </location>
</feature>
<dbReference type="AlphaFoldDB" id="K6YP68"/>
<keyword evidence="4" id="KW-1185">Reference proteome</keyword>
<comment type="caution">
    <text evidence="3">The sequence shown here is derived from an EMBL/GenBank/DDBJ whole genome shotgun (WGS) entry which is preliminary data.</text>
</comment>
<dbReference type="Proteomes" id="UP000006322">
    <property type="component" value="Unassembled WGS sequence"/>
</dbReference>
<dbReference type="Pfam" id="PF09832">
    <property type="entry name" value="DUF2059"/>
    <property type="match status" value="1"/>
</dbReference>
<dbReference type="STRING" id="1129793.GPLA_3626"/>
<evidence type="ECO:0000256" key="1">
    <source>
        <dbReference type="SAM" id="SignalP"/>
    </source>
</evidence>
<evidence type="ECO:0000313" key="3">
    <source>
        <dbReference type="EMBL" id="GAC34514.1"/>
    </source>
</evidence>
<proteinExistence type="predicted"/>
<feature type="chain" id="PRO_5003901305" description="DUF2059 domain-containing protein" evidence="1">
    <location>
        <begin position="37"/>
        <end position="185"/>
    </location>
</feature>
<organism evidence="3 4">
    <name type="scientific">Paraglaciecola polaris LMG 21857</name>
    <dbReference type="NCBI Taxonomy" id="1129793"/>
    <lineage>
        <taxon>Bacteria</taxon>
        <taxon>Pseudomonadati</taxon>
        <taxon>Pseudomonadota</taxon>
        <taxon>Gammaproteobacteria</taxon>
        <taxon>Alteromonadales</taxon>
        <taxon>Alteromonadaceae</taxon>
        <taxon>Paraglaciecola</taxon>
    </lineage>
</organism>
<dbReference type="EMBL" id="BAER01000112">
    <property type="protein sequence ID" value="GAC34514.1"/>
    <property type="molecule type" value="Genomic_DNA"/>
</dbReference>
<sequence length="185" mass="21177">MMAEMMMQPLTKLKGLKMKVPILLLTLACFTFGAHAESKASRESVEQLMVLTDVSKMMETMQGQVSNMFNNMATQMNISDEERPAFQKYMGKLDVLFKEQMTWQQFKDPMISVYLKHFNQKEVDGLIAFYQSEVGRSMTQKMPLVMQDSMLVGQQIMQGIMPKVQAIAEEMQGEIQQARQQPTGQ</sequence>